<evidence type="ECO:0000313" key="5">
    <source>
        <dbReference type="Proteomes" id="UP001375382"/>
    </source>
</evidence>
<name>A0ABU8C632_9GAMM</name>
<keyword evidence="1" id="KW-0902">Two-component regulatory system</keyword>
<keyword evidence="2" id="KW-1133">Transmembrane helix</keyword>
<accession>A0ABU8C632</accession>
<keyword evidence="2" id="KW-0812">Transmembrane</keyword>
<dbReference type="Pfam" id="PF04397">
    <property type="entry name" value="LytTR"/>
    <property type="match status" value="1"/>
</dbReference>
<dbReference type="SMART" id="SM00850">
    <property type="entry name" value="LytTR"/>
    <property type="match status" value="1"/>
</dbReference>
<evidence type="ECO:0000256" key="2">
    <source>
        <dbReference type="SAM" id="Phobius"/>
    </source>
</evidence>
<dbReference type="Proteomes" id="UP001375382">
    <property type="component" value="Unassembled WGS sequence"/>
</dbReference>
<comment type="caution">
    <text evidence="4">The sequence shown here is derived from an EMBL/GenBank/DDBJ whole genome shotgun (WGS) entry which is preliminary data.</text>
</comment>
<feature type="transmembrane region" description="Helical" evidence="2">
    <location>
        <begin position="45"/>
        <end position="66"/>
    </location>
</feature>
<dbReference type="PROSITE" id="PS50930">
    <property type="entry name" value="HTH_LYTTR"/>
    <property type="match status" value="1"/>
</dbReference>
<keyword evidence="5" id="KW-1185">Reference proteome</keyword>
<proteinExistence type="predicted"/>
<dbReference type="InterPro" id="IPR007492">
    <property type="entry name" value="LytTR_DNA-bd_dom"/>
</dbReference>
<protein>
    <submittedName>
        <fullName evidence="4">LytTR family transcriptional regulator</fullName>
    </submittedName>
</protein>
<dbReference type="EMBL" id="JALAAR010000006">
    <property type="protein sequence ID" value="MEH8017379.1"/>
    <property type="molecule type" value="Genomic_DNA"/>
</dbReference>
<gene>
    <name evidence="4" type="ORF">MN202_09050</name>
</gene>
<evidence type="ECO:0000313" key="4">
    <source>
        <dbReference type="EMBL" id="MEH8017379.1"/>
    </source>
</evidence>
<keyword evidence="2" id="KW-0472">Membrane</keyword>
<dbReference type="Gene3D" id="2.40.50.1020">
    <property type="entry name" value="LytTr DNA-binding domain"/>
    <property type="match status" value="1"/>
</dbReference>
<evidence type="ECO:0000259" key="3">
    <source>
        <dbReference type="PROSITE" id="PS50930"/>
    </source>
</evidence>
<evidence type="ECO:0000256" key="1">
    <source>
        <dbReference type="ARBA" id="ARBA00023012"/>
    </source>
</evidence>
<feature type="transmembrane region" description="Helical" evidence="2">
    <location>
        <begin position="78"/>
        <end position="102"/>
    </location>
</feature>
<dbReference type="RefSeq" id="WP_335735785.1">
    <property type="nucleotide sequence ID" value="NZ_JALAAR010000006.1"/>
</dbReference>
<reference evidence="4 5" key="1">
    <citation type="journal article" date="2023" name="Ecotoxicol. Environ. Saf.">
        <title>Mercury remediation potential of mercury-resistant strain Rheinheimera metallidurans sp. nov. isolated from a municipal waste dumping site.</title>
        <authorList>
            <person name="Yadav V."/>
            <person name="Manjhi A."/>
            <person name="Vadakedath N."/>
        </authorList>
    </citation>
    <scope>NUCLEOTIDE SEQUENCE [LARGE SCALE GENOMIC DNA]</scope>
    <source>
        <strain evidence="4 5">E-49</strain>
    </source>
</reference>
<sequence>MLINNTVLGKAPFRATLVVVSLFLTILFTLMQPAVSYGLAFFPRLLFWLLQVATGMLGIVVASLLLRQLASRNLHLLLLLAITGVVGAMLAAPVFVLIDQWFPGLQSTADSWVDEFSMQGPWQAVVAECLEVLPILLVSWYVVNLPLILNATYINLPLPDEPDSSADQTLRKQRQYKEQFFAKLPAIIGHDIVSISSDLHYLNVTTTLGSSLILGSLSQFADVFEDEGFLVHRSHWVHKNHVVRVHIAGNQAFCILSNHAHIPVSRSKRKLVKAYFGQSRQAAAGSAAPHLRRVD</sequence>
<feature type="domain" description="HTH LytTR-type" evidence="3">
    <location>
        <begin position="190"/>
        <end position="278"/>
    </location>
</feature>
<organism evidence="4 5">
    <name type="scientific">Rheinheimera muenzenbergensis</name>
    <dbReference type="NCBI Taxonomy" id="1193628"/>
    <lineage>
        <taxon>Bacteria</taxon>
        <taxon>Pseudomonadati</taxon>
        <taxon>Pseudomonadota</taxon>
        <taxon>Gammaproteobacteria</taxon>
        <taxon>Chromatiales</taxon>
        <taxon>Chromatiaceae</taxon>
        <taxon>Rheinheimera</taxon>
    </lineage>
</organism>
<feature type="transmembrane region" description="Helical" evidence="2">
    <location>
        <begin position="12"/>
        <end position="33"/>
    </location>
</feature>